<feature type="signal peptide" evidence="1">
    <location>
        <begin position="1"/>
        <end position="23"/>
    </location>
</feature>
<feature type="chain" id="PRO_5008674908" evidence="1">
    <location>
        <begin position="24"/>
        <end position="169"/>
    </location>
</feature>
<proteinExistence type="predicted"/>
<evidence type="ECO:0000313" key="2">
    <source>
        <dbReference type="EMBL" id="SAM67794.1"/>
    </source>
</evidence>
<organism evidence="2 3">
    <name type="scientific">Cardiobacterium hominis</name>
    <dbReference type="NCBI Taxonomy" id="2718"/>
    <lineage>
        <taxon>Bacteria</taxon>
        <taxon>Pseudomonadati</taxon>
        <taxon>Pseudomonadota</taxon>
        <taxon>Gammaproteobacteria</taxon>
        <taxon>Cardiobacteriales</taxon>
        <taxon>Cardiobacteriaceae</taxon>
        <taxon>Cardiobacterium</taxon>
    </lineage>
</organism>
<protein>
    <submittedName>
        <fullName evidence="2">Uncharacterized protein</fullName>
    </submittedName>
</protein>
<gene>
    <name evidence="2" type="ORF">CHUV0807_1848</name>
</gene>
<dbReference type="Proteomes" id="UP000190837">
    <property type="component" value="Unassembled WGS sequence"/>
</dbReference>
<evidence type="ECO:0000256" key="1">
    <source>
        <dbReference type="SAM" id="SignalP"/>
    </source>
</evidence>
<dbReference type="EMBL" id="FKLO01000063">
    <property type="protein sequence ID" value="SAM67794.1"/>
    <property type="molecule type" value="Genomic_DNA"/>
</dbReference>
<dbReference type="RefSeq" id="WP_079541425.1">
    <property type="nucleotide sequence ID" value="NZ_FKLO01000063.1"/>
</dbReference>
<sequence length="169" mass="18153">MKNLLKNTLVGITLAAMTTGAIAATKSDELAEKIGTELIQEYMSQASSGKEPTEAEFAQNFMKKMRSHLGEFKEAVTGDCVEIYGKEKNSACQCVTDKLDFEANFAVIEKQISGATAESMEKEINALTKNEEDAYQACGLDIKISRAADEKAAKAAAAKAADDKGAKKK</sequence>
<dbReference type="AlphaFoldDB" id="A0A1C3H5P6"/>
<evidence type="ECO:0000313" key="3">
    <source>
        <dbReference type="Proteomes" id="UP000190837"/>
    </source>
</evidence>
<reference evidence="3" key="1">
    <citation type="submission" date="2016-04" db="EMBL/GenBank/DDBJ databases">
        <authorList>
            <person name="Tagini F."/>
        </authorList>
    </citation>
    <scope>NUCLEOTIDE SEQUENCE [LARGE SCALE GENOMIC DNA]</scope>
    <source>
        <strain evidence="3">CHUV0807</strain>
    </source>
</reference>
<name>A0A1C3H5P6_9GAMM</name>
<keyword evidence="1" id="KW-0732">Signal</keyword>
<accession>A0A1C3H5P6</accession>